<gene>
    <name evidence="2" type="ORF">ENR15_12010</name>
</gene>
<comment type="caution">
    <text evidence="2">The sequence shown here is derived from an EMBL/GenBank/DDBJ whole genome shotgun (WGS) entry which is preliminary data.</text>
</comment>
<dbReference type="GO" id="GO:0006935">
    <property type="term" value="P:chemotaxis"/>
    <property type="evidence" value="ECO:0007669"/>
    <property type="project" value="InterPro"/>
</dbReference>
<dbReference type="InterPro" id="IPR036061">
    <property type="entry name" value="CheW-like_dom_sf"/>
</dbReference>
<organism evidence="2">
    <name type="scientific">Planktothricoides sp. SpSt-374</name>
    <dbReference type="NCBI Taxonomy" id="2282167"/>
    <lineage>
        <taxon>Bacteria</taxon>
        <taxon>Bacillati</taxon>
        <taxon>Cyanobacteriota</taxon>
        <taxon>Cyanophyceae</taxon>
        <taxon>Oscillatoriophycideae</taxon>
        <taxon>Oscillatoriales</taxon>
        <taxon>Oscillatoriaceae</taxon>
        <taxon>Planktothricoides</taxon>
    </lineage>
</organism>
<dbReference type="AlphaFoldDB" id="A0A7C3ZKU4"/>
<dbReference type="SUPFAM" id="SSF50341">
    <property type="entry name" value="CheW-like"/>
    <property type="match status" value="2"/>
</dbReference>
<dbReference type="PANTHER" id="PTHR22617">
    <property type="entry name" value="CHEMOTAXIS SENSOR HISTIDINE KINASE-RELATED"/>
    <property type="match status" value="1"/>
</dbReference>
<reference evidence="2" key="1">
    <citation type="journal article" date="2020" name="mSystems">
        <title>Genome- and Community-Level Interaction Insights into Carbon Utilization and Element Cycling Functions of Hydrothermarchaeota in Hydrothermal Sediment.</title>
        <authorList>
            <person name="Zhou Z."/>
            <person name="Liu Y."/>
            <person name="Xu W."/>
            <person name="Pan J."/>
            <person name="Luo Z.H."/>
            <person name="Li M."/>
        </authorList>
    </citation>
    <scope>NUCLEOTIDE SEQUENCE [LARGE SCALE GENOMIC DNA]</scope>
    <source>
        <strain evidence="2">SpSt-374</strain>
    </source>
</reference>
<feature type="domain" description="CheW-like" evidence="1">
    <location>
        <begin position="218"/>
        <end position="359"/>
    </location>
</feature>
<evidence type="ECO:0000313" key="2">
    <source>
        <dbReference type="EMBL" id="HGG01342.1"/>
    </source>
</evidence>
<sequence length="365" mass="40371">MESKSYLIFSLNGLRYGVETEAVSEIFFLPELTPVEAAPPDIAGVLNLRGEILPVMDLAMRFGRRQRDYQITDSTIVLEWEEVKIGIVVSEVHEIKEIDASAVETQIAYGRKERYQSQNFISGLAKIGSEIYMILDPENLIRNANTVTVQSETTKRAGNAIAEEPSQEETEGLTEGVPDAIVQNRVFCPNASPQERAIFKERAENLMRATEAQDLAGLMPLAVVGLNGEYFGLDLHLVREFTDIHQITPVPCVKEHIVGNINLRGEVVTLVDIRTVLNMPISSSGEATKAMVVEVADVVAGVTIDEVWDVFYLHPSQIKPVPAAVRPTGKNEYLRGTAPYRSKMMSLLDVGKIFTQGELVVNEEA</sequence>
<dbReference type="EMBL" id="DSPX01000122">
    <property type="protein sequence ID" value="HGG01342.1"/>
    <property type="molecule type" value="Genomic_DNA"/>
</dbReference>
<dbReference type="InterPro" id="IPR002545">
    <property type="entry name" value="CheW-lke_dom"/>
</dbReference>
<dbReference type="SMART" id="SM00260">
    <property type="entry name" value="CheW"/>
    <property type="match status" value="2"/>
</dbReference>
<name>A0A7C3ZKU4_9CYAN</name>
<accession>A0A7C3ZKU4</accession>
<dbReference type="GO" id="GO:0007165">
    <property type="term" value="P:signal transduction"/>
    <property type="evidence" value="ECO:0007669"/>
    <property type="project" value="InterPro"/>
</dbReference>
<dbReference type="Gene3D" id="2.30.30.40">
    <property type="entry name" value="SH3 Domains"/>
    <property type="match status" value="2"/>
</dbReference>
<dbReference type="PROSITE" id="PS50851">
    <property type="entry name" value="CHEW"/>
    <property type="match status" value="2"/>
</dbReference>
<dbReference type="Pfam" id="PF01584">
    <property type="entry name" value="CheW"/>
    <property type="match status" value="2"/>
</dbReference>
<proteinExistence type="predicted"/>
<dbReference type="InterPro" id="IPR039315">
    <property type="entry name" value="CheW"/>
</dbReference>
<dbReference type="Gene3D" id="2.40.50.180">
    <property type="entry name" value="CheA-289, Domain 4"/>
    <property type="match status" value="2"/>
</dbReference>
<dbReference type="GO" id="GO:0005829">
    <property type="term" value="C:cytosol"/>
    <property type="evidence" value="ECO:0007669"/>
    <property type="project" value="TreeGrafter"/>
</dbReference>
<evidence type="ECO:0000259" key="1">
    <source>
        <dbReference type="PROSITE" id="PS50851"/>
    </source>
</evidence>
<protein>
    <submittedName>
        <fullName evidence="2">Purine-binding chemotaxis protein CheW</fullName>
    </submittedName>
</protein>
<dbReference type="PANTHER" id="PTHR22617:SF23">
    <property type="entry name" value="CHEMOTAXIS PROTEIN CHEW"/>
    <property type="match status" value="1"/>
</dbReference>
<feature type="domain" description="CheW-like" evidence="1">
    <location>
        <begin position="3"/>
        <end position="146"/>
    </location>
</feature>